<evidence type="ECO:0000313" key="1">
    <source>
        <dbReference type="EMBL" id="KHG00959.1"/>
    </source>
</evidence>
<name>A0A0B0MN76_GOSAR</name>
<reference evidence="2" key="1">
    <citation type="submission" date="2014-09" db="EMBL/GenBank/DDBJ databases">
        <authorList>
            <person name="Mudge J."/>
            <person name="Ramaraj T."/>
            <person name="Lindquist I.E."/>
            <person name="Bharti A.K."/>
            <person name="Sundararajan A."/>
            <person name="Cameron C.T."/>
            <person name="Woodward J.E."/>
            <person name="May G.D."/>
            <person name="Brubaker C."/>
            <person name="Broadhvest J."/>
            <person name="Wilkins T.A."/>
        </authorList>
    </citation>
    <scope>NUCLEOTIDE SEQUENCE</scope>
    <source>
        <strain evidence="2">cv. AKA8401</strain>
    </source>
</reference>
<protein>
    <submittedName>
        <fullName evidence="1">Uncharacterized protein</fullName>
    </submittedName>
</protein>
<sequence>MVVDKLLQHPIREITSDRLSSTI</sequence>
<comment type="caution">
    <text evidence="1">The sequence shown here is derived from an EMBL/GenBank/DDBJ whole genome shotgun (WGS) entry which is preliminary data.</text>
</comment>
<dbReference type="Proteomes" id="UP000032142">
    <property type="component" value="Unassembled WGS sequence"/>
</dbReference>
<dbReference type="AlphaFoldDB" id="A0A0B0MN76"/>
<accession>A0A0B0MN76</accession>
<dbReference type="EMBL" id="JRRC01160785">
    <property type="protein sequence ID" value="KHG00959.1"/>
    <property type="molecule type" value="Genomic_DNA"/>
</dbReference>
<gene>
    <name evidence="1" type="ORF">F383_21340</name>
</gene>
<evidence type="ECO:0000313" key="2">
    <source>
        <dbReference type="Proteomes" id="UP000032142"/>
    </source>
</evidence>
<organism evidence="1 2">
    <name type="scientific">Gossypium arboreum</name>
    <name type="common">Tree cotton</name>
    <name type="synonym">Gossypium nanking</name>
    <dbReference type="NCBI Taxonomy" id="29729"/>
    <lineage>
        <taxon>Eukaryota</taxon>
        <taxon>Viridiplantae</taxon>
        <taxon>Streptophyta</taxon>
        <taxon>Embryophyta</taxon>
        <taxon>Tracheophyta</taxon>
        <taxon>Spermatophyta</taxon>
        <taxon>Magnoliopsida</taxon>
        <taxon>eudicotyledons</taxon>
        <taxon>Gunneridae</taxon>
        <taxon>Pentapetalae</taxon>
        <taxon>rosids</taxon>
        <taxon>malvids</taxon>
        <taxon>Malvales</taxon>
        <taxon>Malvaceae</taxon>
        <taxon>Malvoideae</taxon>
        <taxon>Gossypium</taxon>
    </lineage>
</organism>
<proteinExistence type="predicted"/>
<keyword evidence="2" id="KW-1185">Reference proteome</keyword>